<feature type="domain" description="Amidohydrolase-related" evidence="3">
    <location>
        <begin position="76"/>
        <end position="447"/>
    </location>
</feature>
<comment type="caution">
    <text evidence="4">The sequence shown here is derived from an EMBL/GenBank/DDBJ whole genome shotgun (WGS) entry which is preliminary data.</text>
</comment>
<evidence type="ECO:0000313" key="4">
    <source>
        <dbReference type="EMBL" id="GAA2001071.1"/>
    </source>
</evidence>
<dbReference type="PANTHER" id="PTHR43794">
    <property type="entry name" value="AMINOHYDROLASE SSNA-RELATED"/>
    <property type="match status" value="1"/>
</dbReference>
<evidence type="ECO:0000256" key="2">
    <source>
        <dbReference type="SAM" id="MobiDB-lite"/>
    </source>
</evidence>
<accession>A0ABN2T836</accession>
<keyword evidence="1" id="KW-0378">Hydrolase</keyword>
<dbReference type="SUPFAM" id="SSF51556">
    <property type="entry name" value="Metallo-dependent hydrolases"/>
    <property type="match status" value="1"/>
</dbReference>
<dbReference type="EMBL" id="BAAANO010000005">
    <property type="protein sequence ID" value="GAA2001071.1"/>
    <property type="molecule type" value="Genomic_DNA"/>
</dbReference>
<organism evidence="4 5">
    <name type="scientific">Brevibacterium samyangense</name>
    <dbReference type="NCBI Taxonomy" id="366888"/>
    <lineage>
        <taxon>Bacteria</taxon>
        <taxon>Bacillati</taxon>
        <taxon>Actinomycetota</taxon>
        <taxon>Actinomycetes</taxon>
        <taxon>Micrococcales</taxon>
        <taxon>Brevibacteriaceae</taxon>
        <taxon>Brevibacterium</taxon>
    </lineage>
</organism>
<dbReference type="Pfam" id="PF01979">
    <property type="entry name" value="Amidohydro_1"/>
    <property type="match status" value="1"/>
</dbReference>
<feature type="region of interest" description="Disordered" evidence="2">
    <location>
        <begin position="1"/>
        <end position="22"/>
    </location>
</feature>
<name>A0ABN2T836_9MICO</name>
<feature type="compositionally biased region" description="Low complexity" evidence="2">
    <location>
        <begin position="13"/>
        <end position="22"/>
    </location>
</feature>
<sequence>MSAPAGTTPIDNTAATRATPTTARTVEYQAPWIIAFQDGGHRLLRDGAVVVAGTEIVHVGARDTFGADEVVRTRNIIAPGFISMHAHMQESPADKNVAEDFPKRSFYSSNLFEILPARSKALTIDDAHTCARVSVAEHLRTGTTTVMQMGNEAAYIAELCEEVGMRAYVSQSYRTGPWYTDNGRTVEYDFSGDGGAAAFEQAVSFALDHVNADNSALVTGFLNPSQVDTVTEELFRESRAVADAHGLMLQTHAAQSMNEFLEMTRRHGRTPIEWLADIGYLGERAIIGHGLFVTGSSWTNYAGDDIGLLADSGTSVAYNPWVFARNGIVMETFDRYRERGVPVTLGTDTTTQSMLHSTRWCSVITKVLEHNANAGNASATFDAATIVAADVLGRPDLGRIAAGAKADLCFWRSDSHFMTPLRDPIRAIVYYAEAEDLEKVMVNGRFVMEDGAVAGLDTVKDLELLQTAAETMWANWQDVDWAGAPIDERVPMSFPAFTL</sequence>
<evidence type="ECO:0000256" key="1">
    <source>
        <dbReference type="ARBA" id="ARBA00022801"/>
    </source>
</evidence>
<keyword evidence="5" id="KW-1185">Reference proteome</keyword>
<reference evidence="4 5" key="1">
    <citation type="journal article" date="2019" name="Int. J. Syst. Evol. Microbiol.">
        <title>The Global Catalogue of Microorganisms (GCM) 10K type strain sequencing project: providing services to taxonomists for standard genome sequencing and annotation.</title>
        <authorList>
            <consortium name="The Broad Institute Genomics Platform"/>
            <consortium name="The Broad Institute Genome Sequencing Center for Infectious Disease"/>
            <person name="Wu L."/>
            <person name="Ma J."/>
        </authorList>
    </citation>
    <scope>NUCLEOTIDE SEQUENCE [LARGE SCALE GENOMIC DNA]</scope>
    <source>
        <strain evidence="4 5">JCM 14546</strain>
    </source>
</reference>
<evidence type="ECO:0000259" key="3">
    <source>
        <dbReference type="Pfam" id="PF01979"/>
    </source>
</evidence>
<dbReference type="Gene3D" id="3.20.20.140">
    <property type="entry name" value="Metal-dependent hydrolases"/>
    <property type="match status" value="1"/>
</dbReference>
<dbReference type="PANTHER" id="PTHR43794:SF11">
    <property type="entry name" value="AMIDOHYDROLASE-RELATED DOMAIN-CONTAINING PROTEIN"/>
    <property type="match status" value="1"/>
</dbReference>
<dbReference type="Gene3D" id="2.30.40.10">
    <property type="entry name" value="Urease, subunit C, domain 1"/>
    <property type="match status" value="1"/>
</dbReference>
<dbReference type="SUPFAM" id="SSF51338">
    <property type="entry name" value="Composite domain of metallo-dependent hydrolases"/>
    <property type="match status" value="2"/>
</dbReference>
<dbReference type="Proteomes" id="UP001500755">
    <property type="component" value="Unassembled WGS sequence"/>
</dbReference>
<gene>
    <name evidence="4" type="ORF">GCM10009755_06690</name>
</gene>
<dbReference type="InterPro" id="IPR006680">
    <property type="entry name" value="Amidohydro-rel"/>
</dbReference>
<dbReference type="InterPro" id="IPR050287">
    <property type="entry name" value="MTA/SAH_deaminase"/>
</dbReference>
<proteinExistence type="predicted"/>
<dbReference type="InterPro" id="IPR032466">
    <property type="entry name" value="Metal_Hydrolase"/>
</dbReference>
<protein>
    <submittedName>
        <fullName evidence="4">Amidohydrolase family protein</fullName>
    </submittedName>
</protein>
<dbReference type="InterPro" id="IPR011059">
    <property type="entry name" value="Metal-dep_hydrolase_composite"/>
</dbReference>
<dbReference type="RefSeq" id="WP_344306954.1">
    <property type="nucleotide sequence ID" value="NZ_BAAANO010000005.1"/>
</dbReference>
<evidence type="ECO:0000313" key="5">
    <source>
        <dbReference type="Proteomes" id="UP001500755"/>
    </source>
</evidence>